<keyword evidence="2" id="KW-1185">Reference proteome</keyword>
<reference evidence="1 2" key="1">
    <citation type="submission" date="2018-08" db="EMBL/GenBank/DDBJ databases">
        <title>Genome and evolution of the arbuscular mycorrhizal fungus Diversispora epigaea (formerly Glomus versiforme) and its bacterial endosymbionts.</title>
        <authorList>
            <person name="Sun X."/>
            <person name="Fei Z."/>
            <person name="Harrison M."/>
        </authorList>
    </citation>
    <scope>NUCLEOTIDE SEQUENCE [LARGE SCALE GENOMIC DNA]</scope>
    <source>
        <strain evidence="1 2">IT104</strain>
    </source>
</reference>
<name>A0A397INE8_9GLOM</name>
<comment type="caution">
    <text evidence="1">The sequence shown here is derived from an EMBL/GenBank/DDBJ whole genome shotgun (WGS) entry which is preliminary data.</text>
</comment>
<proteinExistence type="predicted"/>
<organism evidence="1 2">
    <name type="scientific">Diversispora epigaea</name>
    <dbReference type="NCBI Taxonomy" id="1348612"/>
    <lineage>
        <taxon>Eukaryota</taxon>
        <taxon>Fungi</taxon>
        <taxon>Fungi incertae sedis</taxon>
        <taxon>Mucoromycota</taxon>
        <taxon>Glomeromycotina</taxon>
        <taxon>Glomeromycetes</taxon>
        <taxon>Diversisporales</taxon>
        <taxon>Diversisporaceae</taxon>
        <taxon>Diversispora</taxon>
    </lineage>
</organism>
<dbReference type="EMBL" id="PQFF01000201">
    <property type="protein sequence ID" value="RHZ75276.1"/>
    <property type="molecule type" value="Genomic_DNA"/>
</dbReference>
<gene>
    <name evidence="1" type="ORF">Glove_216g29</name>
</gene>
<sequence>MQCEINSSKQEKVKLLVKKIELKAENTELLKSIIEECIENEVSITELKISLQYPILFEYIKITILKLETRNAKIKSIIEEFAKKSEFKKNHKFQKKCILIAQILFNKKSIVEYYSSFLNELKLDIFFQKCQIALEVQRAQYRFHSTSYTCRPNSKSKCRNPKCRNPKSQIPNTNNLCILASQIPNYLGFGQHV</sequence>
<dbReference type="AlphaFoldDB" id="A0A397INE8"/>
<dbReference type="Proteomes" id="UP000266861">
    <property type="component" value="Unassembled WGS sequence"/>
</dbReference>
<evidence type="ECO:0000313" key="1">
    <source>
        <dbReference type="EMBL" id="RHZ75276.1"/>
    </source>
</evidence>
<accession>A0A397INE8</accession>
<dbReference type="OrthoDB" id="2444603at2759"/>
<protein>
    <submittedName>
        <fullName evidence="1">Uncharacterized protein</fullName>
    </submittedName>
</protein>
<evidence type="ECO:0000313" key="2">
    <source>
        <dbReference type="Proteomes" id="UP000266861"/>
    </source>
</evidence>